<accession>A0A813LXZ1</accession>
<dbReference type="Pfam" id="PF08683">
    <property type="entry name" value="CAMSAP_CKK"/>
    <property type="match status" value="1"/>
</dbReference>
<feature type="compositionally biased region" description="Basic and acidic residues" evidence="8">
    <location>
        <begin position="738"/>
        <end position="748"/>
    </location>
</feature>
<keyword evidence="5" id="KW-0206">Cytoskeleton</keyword>
<dbReference type="PROSITE" id="PS50021">
    <property type="entry name" value="CH"/>
    <property type="match status" value="1"/>
</dbReference>
<dbReference type="InterPro" id="IPR022613">
    <property type="entry name" value="CH_CAMSAP_2"/>
</dbReference>
<keyword evidence="3 6" id="KW-0493">Microtubule</keyword>
<dbReference type="InterPro" id="IPR032940">
    <property type="entry name" value="CAMSAP"/>
</dbReference>
<dbReference type="GO" id="GO:0030507">
    <property type="term" value="F:spectrin binding"/>
    <property type="evidence" value="ECO:0007669"/>
    <property type="project" value="InterPro"/>
</dbReference>
<sequence>MDTTNDNDYFELEPFEQYKPQDSKFSASLKWLLCKSELDTSFLHEPFFEENELGKSLRNEIVQELINGNLYCMACRNLFQSNFETISDILEFLAMNSIEVNDENDDPVTWQVISQDSPFYVSAHLALIDSIMMFHSLRVMRFESVVNSLKKYSKIHPYGQLPSSLEQVCSFWLNQITKIVLDNVENECDLYAKQSSLARCQPHIYINEIGNDISLSLSNGTILAILIVFYTRDLEIDLSDICLQESVGFEESVENLNLIKEFCEKCINPRSFCFSFEDFLYSPFEMTINKLAFIADLFYLFELNPLPNLVHENHFEKFRDYLKKYFKKHFHATIPFLSARIGDVTRNSFIKKGSYAPGQSVNNQNNNDNSKKLSNTASITSSLLDNVSLEASQDFDLAKTQSSVNLASSKFRLNVNGDYAEIEHDDDDDLINEEIPNEQNGMFSSRTYVKSSSSNHNRMNLNENQTKIQADLSSNLNMVELQTSSNSAMKTCRVVNSTSQNLPNISDVKTEQNENTTGLVRRLSVTARPGDIFYKVKDVTESCSTTDNVETSEIEHTDNIEQEIIIKPQKQEAINTNTWRKTTTWNVKRNQSNPLQNETVDSGRLTPKNDLITNEKNSLSNIEPGSPMFSKELLSIRQAMEARRLDMILNYNLRMQLKEKKTSMERDKRKLETELEKQRQTIGKQVFLQVVQKKSHEQLIEPIKQIESSNNSSCESPTPSQLTNSPSSSNLNTSSNREATRRQWDKTPKTFISDLDQTKDFLSNNINTGTSSVSSLSTPTSSASQSPPLNEKQHKAPIDNMSVDLSKAYYSRDEVIKAIESLKDKYIYSSSMNKHGQNGNGINSNNMVKDIEILNNKLTELQAEINRLTLQQQNQTNKKISQIKNNIAQQEVELVEHQTNSKNEEEKNENQNEGSFFISFGNGQAKREKPTLTPKKNLIFIKTNEEKQENKTPSITKTSNLLMTAVKQGTNITNTPNTNNNNSNNNQIDNSDNQLVNDGHEGDIDGSDGDSNDLKQRKKELIIQKQLERRQQQELRRMQLEEERAIKADELRQKEEEMAMKKLIEKNRKETIFQAYIDKKKQSEIESMTGCFGPPNSLLNAKKFHSTNRLRPASKSNTQNILENNDQSSLYSDRSNVQPYSTNTMVKTYSTNNLYQANKNTSNAPKKLSRVSRPPSCARPTISSLRKMNRTFSLNNVNEVGQAVTQQQEPQILPLTQASLAMANAASASSFNGNNEAVMRMNLLNESSKLGSKYASSNYLNDFTRNQFQPQQTRTTPRRRTPRNAEEFLLSQGITDPEGYLSKGFYVGSMLDLSKFSKPVENSQNLQNNMSKQEIDLQNPSSSSSSSMNNFQKNQKSFFLDHNGIKRRNSVHETTSMSMANLNYIGTGEHMFDNSTMKSNSNKSQNYYRALSNYNKMRSMTTNIIHDNNTNYEDHSDQINDGSTNGSSATGSDSSSSPTPSMQQKINFHHSNGTTLGPLMSAVSKMDNLSVISPSSSKTMNNYLDQRFNNEDDYDDYEYLERNLGAEPLNSSFNQQRKKQDTTTTTNVTDYYTDESNSCHNDDVLSNQFMQQFTNQENFLNNKKNMSLAPNNNNNNITNNLNINNKNINKLGNGNKNNMQMNINNNHHHQVNNNNNNWDHTSLASTNSIYSGDDLSYSNTLFEGSSWTASRKLLTKLSSNLDTLSTWSPNNKIASRLMNTSFIISTSITSSSLSQNSPVSQLNEENSLPSSLISPDPKPLRKTWSLSKETSQESTSSKMTPVHCSMFANLSKTANRTPRSTSVPFRTSNNLTGVNQQAYIDKQSPSTNTYIRKRNNLPSSATFCSTKTPDSGTMRKRVNNVSSPLNGHPNQFINQSPSMNLNNINEADYSGPKLYKRLTGKTNKSTIINSLNQLVLAGTVNAQLRKQVIEEIESSDARHFVILFRDYHLQYRGVYSYTSETDYIEKIVGQGPQRISEDMIEKYYKYNSGGKQFSPVQTKHLSIQCDALTIHSAYWQTRKASNPVTNVNQMTSNLGVLNHTQYSNFNQSPLANNGNTMRR</sequence>
<dbReference type="GO" id="GO:0051011">
    <property type="term" value="F:microtubule minus-end binding"/>
    <property type="evidence" value="ECO:0007669"/>
    <property type="project" value="TreeGrafter"/>
</dbReference>
<dbReference type="Pfam" id="PF11971">
    <property type="entry name" value="CAMSAP_CH"/>
    <property type="match status" value="1"/>
</dbReference>
<feature type="region of interest" description="Disordered" evidence="8">
    <location>
        <begin position="897"/>
        <end position="931"/>
    </location>
</feature>
<feature type="region of interest" description="Disordered" evidence="8">
    <location>
        <begin position="970"/>
        <end position="1013"/>
    </location>
</feature>
<dbReference type="GO" id="GO:0005516">
    <property type="term" value="F:calmodulin binding"/>
    <property type="evidence" value="ECO:0007669"/>
    <property type="project" value="InterPro"/>
</dbReference>
<comment type="subcellular location">
    <subcellularLocation>
        <location evidence="1">Cytoplasm</location>
        <location evidence="1">Cytoskeleton</location>
    </subcellularLocation>
</comment>
<keyword evidence="4 7" id="KW-0175">Coiled coil</keyword>
<feature type="compositionally biased region" description="Polar residues" evidence="8">
    <location>
        <begin position="1724"/>
        <end position="1733"/>
    </location>
</feature>
<dbReference type="GO" id="GO:0031175">
    <property type="term" value="P:neuron projection development"/>
    <property type="evidence" value="ECO:0007669"/>
    <property type="project" value="InterPro"/>
</dbReference>
<feature type="region of interest" description="Disordered" evidence="8">
    <location>
        <begin position="769"/>
        <end position="797"/>
    </location>
</feature>
<reference evidence="11" key="1">
    <citation type="submission" date="2021-02" db="EMBL/GenBank/DDBJ databases">
        <authorList>
            <person name="Nowell W R."/>
        </authorList>
    </citation>
    <scope>NUCLEOTIDE SEQUENCE</scope>
    <source>
        <strain evidence="11">Ploen Becks lab</strain>
    </source>
</reference>
<dbReference type="SUPFAM" id="SSF50346">
    <property type="entry name" value="PRC-barrel domain"/>
    <property type="match status" value="1"/>
</dbReference>
<organism evidence="11 12">
    <name type="scientific">Brachionus calyciflorus</name>
    <dbReference type="NCBI Taxonomy" id="104777"/>
    <lineage>
        <taxon>Eukaryota</taxon>
        <taxon>Metazoa</taxon>
        <taxon>Spiralia</taxon>
        <taxon>Gnathifera</taxon>
        <taxon>Rotifera</taxon>
        <taxon>Eurotatoria</taxon>
        <taxon>Monogononta</taxon>
        <taxon>Pseudotrocha</taxon>
        <taxon>Ploima</taxon>
        <taxon>Brachionidae</taxon>
        <taxon>Brachionus</taxon>
    </lineage>
</organism>
<feature type="compositionally biased region" description="Low complexity" evidence="8">
    <location>
        <begin position="1712"/>
        <end position="1723"/>
    </location>
</feature>
<keyword evidence="12" id="KW-1185">Reference proteome</keyword>
<evidence type="ECO:0000256" key="5">
    <source>
        <dbReference type="ARBA" id="ARBA00023212"/>
    </source>
</evidence>
<evidence type="ECO:0000256" key="2">
    <source>
        <dbReference type="ARBA" id="ARBA00022490"/>
    </source>
</evidence>
<comment type="similarity">
    <text evidence="6">Belongs to the CAMSAP1 family.</text>
</comment>
<dbReference type="EMBL" id="CAJNOC010000009">
    <property type="protein sequence ID" value="CAF0704895.1"/>
    <property type="molecule type" value="Genomic_DNA"/>
</dbReference>
<dbReference type="SMART" id="SM01051">
    <property type="entry name" value="CAMSAP_CKK"/>
    <property type="match status" value="1"/>
</dbReference>
<evidence type="ECO:0000256" key="3">
    <source>
        <dbReference type="ARBA" id="ARBA00022701"/>
    </source>
</evidence>
<dbReference type="Gene3D" id="3.10.20.360">
    <property type="entry name" value="CKK domain"/>
    <property type="match status" value="1"/>
</dbReference>
<comment type="domain">
    <text evidence="6">The CKK domain binds microtubules.</text>
</comment>
<evidence type="ECO:0000256" key="6">
    <source>
        <dbReference type="PROSITE-ProRule" id="PRU00841"/>
    </source>
</evidence>
<dbReference type="Pfam" id="PF17095">
    <property type="entry name" value="CAMSAP_CC1"/>
    <property type="match status" value="1"/>
</dbReference>
<feature type="compositionally biased region" description="Low complexity" evidence="8">
    <location>
        <begin position="970"/>
        <end position="994"/>
    </location>
</feature>
<feature type="compositionally biased region" description="Low complexity" evidence="8">
    <location>
        <begin position="1745"/>
        <end position="1758"/>
    </location>
</feature>
<dbReference type="PANTHER" id="PTHR21595">
    <property type="entry name" value="PATRONIN"/>
    <property type="match status" value="1"/>
</dbReference>
<dbReference type="Proteomes" id="UP000663879">
    <property type="component" value="Unassembled WGS sequence"/>
</dbReference>
<evidence type="ECO:0000313" key="12">
    <source>
        <dbReference type="Proteomes" id="UP000663879"/>
    </source>
</evidence>
<evidence type="ECO:0000256" key="4">
    <source>
        <dbReference type="ARBA" id="ARBA00023054"/>
    </source>
</evidence>
<evidence type="ECO:0000259" key="9">
    <source>
        <dbReference type="PROSITE" id="PS50021"/>
    </source>
</evidence>
<dbReference type="PROSITE" id="PS51508">
    <property type="entry name" value="CKK"/>
    <property type="match status" value="1"/>
</dbReference>
<feature type="region of interest" description="Disordered" evidence="8">
    <location>
        <begin position="703"/>
        <end position="750"/>
    </location>
</feature>
<dbReference type="OrthoDB" id="2125658at2759"/>
<dbReference type="InterPro" id="IPR038209">
    <property type="entry name" value="CKK_dom_sf"/>
</dbReference>
<protein>
    <submittedName>
        <fullName evidence="11">Uncharacterized protein</fullName>
    </submittedName>
</protein>
<feature type="domain" description="CKK" evidence="10">
    <location>
        <begin position="1871"/>
        <end position="2005"/>
    </location>
</feature>
<dbReference type="Pfam" id="PF25532">
    <property type="entry name" value="CH_CAMSAP2_N"/>
    <property type="match status" value="1"/>
</dbReference>
<name>A0A813LXZ1_9BILA</name>
<dbReference type="GO" id="GO:0031122">
    <property type="term" value="P:cytoplasmic microtubule organization"/>
    <property type="evidence" value="ECO:0007669"/>
    <property type="project" value="TreeGrafter"/>
</dbReference>
<feature type="region of interest" description="Disordered" evidence="8">
    <location>
        <begin position="355"/>
        <end position="374"/>
    </location>
</feature>
<feature type="compositionally biased region" description="Polar residues" evidence="8">
    <location>
        <begin position="706"/>
        <end position="715"/>
    </location>
</feature>
<dbReference type="InterPro" id="IPR058042">
    <property type="entry name" value="CAMSAP_N"/>
</dbReference>
<feature type="region of interest" description="Disordered" evidence="8">
    <location>
        <begin position="1712"/>
        <end position="1759"/>
    </location>
</feature>
<dbReference type="GO" id="GO:0007026">
    <property type="term" value="P:negative regulation of microtubule depolymerization"/>
    <property type="evidence" value="ECO:0007669"/>
    <property type="project" value="TreeGrafter"/>
</dbReference>
<dbReference type="InterPro" id="IPR031372">
    <property type="entry name" value="CAMSAP_CC1"/>
</dbReference>
<feature type="compositionally biased region" description="Low complexity" evidence="8">
    <location>
        <begin position="770"/>
        <end position="788"/>
    </location>
</feature>
<feature type="compositionally biased region" description="Low complexity" evidence="8">
    <location>
        <begin position="716"/>
        <end position="736"/>
    </location>
</feature>
<feature type="region of interest" description="Disordered" evidence="8">
    <location>
        <begin position="1427"/>
        <end position="1473"/>
    </location>
</feature>
<keyword evidence="2" id="KW-0963">Cytoplasm</keyword>
<dbReference type="GO" id="GO:0036449">
    <property type="term" value="C:microtubule minus-end"/>
    <property type="evidence" value="ECO:0007669"/>
    <property type="project" value="TreeGrafter"/>
</dbReference>
<evidence type="ECO:0000256" key="8">
    <source>
        <dbReference type="SAM" id="MobiDB-lite"/>
    </source>
</evidence>
<evidence type="ECO:0000259" key="10">
    <source>
        <dbReference type="PROSITE" id="PS51508"/>
    </source>
</evidence>
<dbReference type="InterPro" id="IPR014797">
    <property type="entry name" value="CKK_CAMSAP"/>
</dbReference>
<feature type="region of interest" description="Disordered" evidence="8">
    <location>
        <begin position="1157"/>
        <end position="1178"/>
    </location>
</feature>
<evidence type="ECO:0000256" key="7">
    <source>
        <dbReference type="SAM" id="Coils"/>
    </source>
</evidence>
<feature type="compositionally biased region" description="Low complexity" evidence="8">
    <location>
        <begin position="362"/>
        <end position="374"/>
    </location>
</feature>
<evidence type="ECO:0000313" key="11">
    <source>
        <dbReference type="EMBL" id="CAF0704895.1"/>
    </source>
</evidence>
<proteinExistence type="inferred from homology"/>
<feature type="coiled-coil region" evidence="7">
    <location>
        <begin position="654"/>
        <end position="681"/>
    </location>
</feature>
<comment type="caution">
    <text evidence="11">The sequence shown here is derived from an EMBL/GenBank/DDBJ whole genome shotgun (WGS) entry which is preliminary data.</text>
</comment>
<feature type="compositionally biased region" description="Polar residues" evidence="8">
    <location>
        <begin position="1462"/>
        <end position="1473"/>
    </location>
</feature>
<evidence type="ECO:0000256" key="1">
    <source>
        <dbReference type="ARBA" id="ARBA00004245"/>
    </source>
</evidence>
<dbReference type="PANTHER" id="PTHR21595:SF0">
    <property type="entry name" value="PATRONIN"/>
    <property type="match status" value="1"/>
</dbReference>
<dbReference type="InterPro" id="IPR001715">
    <property type="entry name" value="CH_dom"/>
</dbReference>
<feature type="domain" description="Calponin-homology (CH)" evidence="9">
    <location>
        <begin position="190"/>
        <end position="302"/>
    </location>
</feature>
<feature type="compositionally biased region" description="Polar residues" evidence="8">
    <location>
        <begin position="1114"/>
        <end position="1136"/>
    </location>
</feature>
<gene>
    <name evidence="11" type="ORF">OXX778_LOCUS204</name>
</gene>
<feature type="compositionally biased region" description="Low complexity" evidence="8">
    <location>
        <begin position="1440"/>
        <end position="1461"/>
    </location>
</feature>
<feature type="region of interest" description="Disordered" evidence="8">
    <location>
        <begin position="1110"/>
        <end position="1136"/>
    </location>
</feature>
<dbReference type="InterPro" id="IPR011033">
    <property type="entry name" value="PRC_barrel-like_sf"/>
</dbReference>